<dbReference type="STRING" id="1278311.GCA_000428705_00747"/>
<dbReference type="RefSeq" id="WP_026390365.1">
    <property type="nucleotide sequence ID" value="NZ_LR215048.1"/>
</dbReference>
<feature type="chain" id="PRO_5019383016" description="Lipoprotein" evidence="1">
    <location>
        <begin position="20"/>
        <end position="190"/>
    </location>
</feature>
<reference evidence="2 3" key="1">
    <citation type="submission" date="2019-01" db="EMBL/GenBank/DDBJ databases">
        <authorList>
            <consortium name="Pathogen Informatics"/>
        </authorList>
    </citation>
    <scope>NUCLEOTIDE SEQUENCE [LARGE SCALE GENOMIC DNA]</scope>
    <source>
        <strain evidence="2 3">NCTC10138</strain>
    </source>
</reference>
<accession>A0A449BD01</accession>
<name>A0A449BD01_HAPAX</name>
<organism evidence="2 3">
    <name type="scientific">Haploplasma axanthum</name>
    <name type="common">Acholeplasma axanthum</name>
    <dbReference type="NCBI Taxonomy" id="29552"/>
    <lineage>
        <taxon>Bacteria</taxon>
        <taxon>Bacillati</taxon>
        <taxon>Mycoplasmatota</taxon>
        <taxon>Mollicutes</taxon>
        <taxon>Acholeplasmatales</taxon>
        <taxon>Acholeplasmataceae</taxon>
        <taxon>Haploplasma</taxon>
    </lineage>
</organism>
<gene>
    <name evidence="2" type="ORF">NCTC10138_00685</name>
</gene>
<evidence type="ECO:0000313" key="2">
    <source>
        <dbReference type="EMBL" id="VEU80316.1"/>
    </source>
</evidence>
<evidence type="ECO:0000313" key="3">
    <source>
        <dbReference type="Proteomes" id="UP000289841"/>
    </source>
</evidence>
<dbReference type="KEGG" id="aaxa:NCTC10138_00685"/>
<evidence type="ECO:0008006" key="4">
    <source>
        <dbReference type="Google" id="ProtNLM"/>
    </source>
</evidence>
<feature type="signal peptide" evidence="1">
    <location>
        <begin position="1"/>
        <end position="19"/>
    </location>
</feature>
<dbReference type="Proteomes" id="UP000289841">
    <property type="component" value="Chromosome"/>
</dbReference>
<dbReference type="AlphaFoldDB" id="A0A449BD01"/>
<evidence type="ECO:0000256" key="1">
    <source>
        <dbReference type="SAM" id="SignalP"/>
    </source>
</evidence>
<keyword evidence="1" id="KW-0732">Signal</keyword>
<proteinExistence type="predicted"/>
<dbReference type="EMBL" id="LR215048">
    <property type="protein sequence ID" value="VEU80316.1"/>
    <property type="molecule type" value="Genomic_DNA"/>
</dbReference>
<protein>
    <recommendedName>
        <fullName evidence="4">Lipoprotein</fullName>
    </recommendedName>
</protein>
<keyword evidence="3" id="KW-1185">Reference proteome</keyword>
<dbReference type="PROSITE" id="PS51257">
    <property type="entry name" value="PROKAR_LIPOPROTEIN"/>
    <property type="match status" value="1"/>
</dbReference>
<sequence>MTKKFFIILLVVLGVGLTACTNKPISSAVKYLEKNNNYELEVEIKKDNIIQEKVYIKHDSNMFTFEDSNNIELYIKTDKGVELYIKKDSKWILTDGSENNNQVFNFYHILTDKIFEEKDNVFELNVNGIVEVKKLFENEFEDFDIKSMTIILSKNKFEKIDFDFSIGDSNYSINMIFKNYNQVKIEAPTK</sequence>